<dbReference type="PRINTS" id="PR00132">
    <property type="entry name" value="GLHYDRLASE2"/>
</dbReference>
<dbReference type="SUPFAM" id="SSF74650">
    <property type="entry name" value="Galactose mutarotase-like"/>
    <property type="match status" value="1"/>
</dbReference>
<keyword evidence="4" id="KW-0378">Hydrolase</keyword>
<sequence length="1056" mass="120295">MFVSILYISFFPVSKQNENFVHIDINFMYGNMDNILVYSKKKINFMLMKGIIMLKSELKLPLYYEDPSVLHVGCEENRSYYIPFAPGETGNSSRMQPLNGDWDFKFYTNPFEVEDFTGAGYVYEGYDSIPVPGCIQMFGYDHHQYTNVNFPFPYDPPFVPSDNPTCVYHRSFIVEQETESFHYYLNFEGVDSCFYVYINKNLVGFSQVSHSTSEFDITSCITPGVNDITVVVLKWCDGSYLEDQDKFRMTGIFRDVYIISRPANHIRDFFVKTLLKDNYTKAEIRVDFEYSGEEVPVTCTLTEASGKVIAEGAIKNSQLVLKVTDPALWSAEKPYLYTLIIAAPGEVIYQKLGIRSVEVIKDVIHINGVKVKFKGVNRHDSDPLTGYTISKEQALKDLKLMKEANINAIRTSHYPNAPWFTGLCSEYGFYVVGESDLEAHGATCFYGGGWETYGDLVQREMFAKAILDRNQRNVIRDKNNASVIIWSMGNEAGYGKAFEDTGRWIKEYDPTRLVHYEGSVSQSGGHINDTSMLDIYSTMYASIPSIAEYLESNPKPYMLCEFVHAMGNGPGDIEDYFDCIYSHERFVGGFVWEWCDHAIYRGITKDGRKIFHYGGDSGEYPHDGNFCVDGMVSPDRIPHPALAEYKNVIRPVRARLVSKEELAVEFENKLDFTNLKDYLTIEAELLLNGEKIETYDLGAIDLPPHGKTVMKLPAEENFLTGKNGSITVKINYIQSIELPFTSKGHELGFDQLFIRESAVPFVIAGDNGIAGDAAVTVEENAAKVIVTGANFIYRFDKLHGNFESMVINNRNILEKPIEFNIWRAPADNDRNIREFWEKARYDKAFPRVYETRVSKENGVTAIYCRLAVTAVQIQHILELEVTWFIGTDGTITIQMDGKRNKELPFLPRLGLRLFLPKEYDTVNYVGYGPGESYIDKHRSSWYGRFSQKVSDMYVDYIKPQENSSHYGCEKLEILSSFGKHIHATAKAPFSFQASRYTQEELALKAHNYELEKADSTILCLDYKMSGVGSNSCGPALSEKYQLNEENISFHITLQFE</sequence>
<proteinExistence type="inferred from homology"/>
<evidence type="ECO:0000256" key="1">
    <source>
        <dbReference type="ARBA" id="ARBA00001412"/>
    </source>
</evidence>
<dbReference type="GO" id="GO:0005990">
    <property type="term" value="P:lactose catabolic process"/>
    <property type="evidence" value="ECO:0007669"/>
    <property type="project" value="TreeGrafter"/>
</dbReference>
<evidence type="ECO:0000256" key="4">
    <source>
        <dbReference type="ARBA" id="ARBA00022801"/>
    </source>
</evidence>
<dbReference type="STRING" id="1121345.SAMN02745217_00029"/>
<dbReference type="PANTHER" id="PTHR46323">
    <property type="entry name" value="BETA-GALACTOSIDASE"/>
    <property type="match status" value="1"/>
</dbReference>
<dbReference type="Pfam" id="PF02837">
    <property type="entry name" value="Glyco_hydro_2_N"/>
    <property type="match status" value="1"/>
</dbReference>
<dbReference type="GO" id="GO:0009341">
    <property type="term" value="C:beta-galactosidase complex"/>
    <property type="evidence" value="ECO:0007669"/>
    <property type="project" value="InterPro"/>
</dbReference>
<dbReference type="InterPro" id="IPR017853">
    <property type="entry name" value="GH"/>
</dbReference>
<dbReference type="SUPFAM" id="SSF49303">
    <property type="entry name" value="beta-Galactosidase/glucuronidase domain"/>
    <property type="match status" value="2"/>
</dbReference>
<keyword evidence="5" id="KW-0326">Glycosidase</keyword>
<dbReference type="InterPro" id="IPR006104">
    <property type="entry name" value="Glyco_hydro_2_N"/>
</dbReference>
<dbReference type="Gene3D" id="2.60.120.260">
    <property type="entry name" value="Galactose-binding domain-like"/>
    <property type="match status" value="1"/>
</dbReference>
<comment type="catalytic activity">
    <reaction evidence="1">
        <text>Hydrolysis of terminal non-reducing beta-D-galactose residues in beta-D-galactosides.</text>
        <dbReference type="EC" id="3.2.1.23"/>
    </reaction>
</comment>
<evidence type="ECO:0000256" key="3">
    <source>
        <dbReference type="ARBA" id="ARBA00012756"/>
    </source>
</evidence>
<evidence type="ECO:0000256" key="2">
    <source>
        <dbReference type="ARBA" id="ARBA00007401"/>
    </source>
</evidence>
<dbReference type="InterPro" id="IPR050347">
    <property type="entry name" value="Bact_Beta-galactosidase"/>
</dbReference>
<dbReference type="InterPro" id="IPR032312">
    <property type="entry name" value="LacZ_4"/>
</dbReference>
<dbReference type="EC" id="3.2.1.23" evidence="3"/>
<dbReference type="AlphaFoldDB" id="A0A1M7XW17"/>
<dbReference type="SUPFAM" id="SSF51445">
    <property type="entry name" value="(Trans)glycosidases"/>
    <property type="match status" value="1"/>
</dbReference>
<evidence type="ECO:0000256" key="6">
    <source>
        <dbReference type="ARBA" id="ARBA00032230"/>
    </source>
</evidence>
<dbReference type="InterPro" id="IPR006103">
    <property type="entry name" value="Glyco_hydro_2_cat"/>
</dbReference>
<dbReference type="InterPro" id="IPR011013">
    <property type="entry name" value="Gal_mutarotase_sf_dom"/>
</dbReference>
<name>A0A1M7XW17_9FIRM</name>
<dbReference type="PANTHER" id="PTHR46323:SF2">
    <property type="entry name" value="BETA-GALACTOSIDASE"/>
    <property type="match status" value="1"/>
</dbReference>
<dbReference type="InterPro" id="IPR008979">
    <property type="entry name" value="Galactose-bd-like_sf"/>
</dbReference>
<dbReference type="Gene3D" id="3.20.20.80">
    <property type="entry name" value="Glycosidases"/>
    <property type="match status" value="1"/>
</dbReference>
<dbReference type="Gene3D" id="2.70.98.10">
    <property type="match status" value="1"/>
</dbReference>
<dbReference type="InterPro" id="IPR004199">
    <property type="entry name" value="B-gal_small/dom_5"/>
</dbReference>
<dbReference type="GO" id="GO:0004565">
    <property type="term" value="F:beta-galactosidase activity"/>
    <property type="evidence" value="ECO:0007669"/>
    <property type="project" value="UniProtKB-EC"/>
</dbReference>
<dbReference type="SMART" id="SM01038">
    <property type="entry name" value="Bgal_small_N"/>
    <property type="match status" value="1"/>
</dbReference>
<organism evidence="8 9">
    <name type="scientific">Anaerocolumna xylanovorans DSM 12503</name>
    <dbReference type="NCBI Taxonomy" id="1121345"/>
    <lineage>
        <taxon>Bacteria</taxon>
        <taxon>Bacillati</taxon>
        <taxon>Bacillota</taxon>
        <taxon>Clostridia</taxon>
        <taxon>Lachnospirales</taxon>
        <taxon>Lachnospiraceae</taxon>
        <taxon>Anaerocolumna</taxon>
    </lineage>
</organism>
<dbReference type="InterPro" id="IPR036156">
    <property type="entry name" value="Beta-gal/glucu_dom_sf"/>
</dbReference>
<dbReference type="InterPro" id="IPR014718">
    <property type="entry name" value="GH-type_carb-bd"/>
</dbReference>
<keyword evidence="9" id="KW-1185">Reference proteome</keyword>
<evidence type="ECO:0000256" key="5">
    <source>
        <dbReference type="ARBA" id="ARBA00023295"/>
    </source>
</evidence>
<dbReference type="Proteomes" id="UP000184612">
    <property type="component" value="Unassembled WGS sequence"/>
</dbReference>
<dbReference type="InterPro" id="IPR006101">
    <property type="entry name" value="Glyco_hydro_2"/>
</dbReference>
<comment type="similarity">
    <text evidence="2">Belongs to the glycosyl hydrolase 2 family.</text>
</comment>
<evidence type="ECO:0000259" key="7">
    <source>
        <dbReference type="SMART" id="SM01038"/>
    </source>
</evidence>
<dbReference type="Pfam" id="PF00703">
    <property type="entry name" value="Glyco_hydro_2"/>
    <property type="match status" value="1"/>
</dbReference>
<dbReference type="EMBL" id="FRFD01000003">
    <property type="protein sequence ID" value="SHO42933.1"/>
    <property type="molecule type" value="Genomic_DNA"/>
</dbReference>
<protein>
    <recommendedName>
        <fullName evidence="3">beta-galactosidase</fullName>
        <ecNumber evidence="3">3.2.1.23</ecNumber>
    </recommendedName>
    <alternativeName>
        <fullName evidence="6">Lactase</fullName>
    </alternativeName>
</protein>
<feature type="domain" description="Beta galactosidase small chain/" evidence="7">
    <location>
        <begin position="785"/>
        <end position="1054"/>
    </location>
</feature>
<dbReference type="SUPFAM" id="SSF49785">
    <property type="entry name" value="Galactose-binding domain-like"/>
    <property type="match status" value="1"/>
</dbReference>
<dbReference type="Pfam" id="PF02836">
    <property type="entry name" value="Glyco_hydro_2_C"/>
    <property type="match status" value="1"/>
</dbReference>
<evidence type="ECO:0000313" key="9">
    <source>
        <dbReference type="Proteomes" id="UP000184612"/>
    </source>
</evidence>
<evidence type="ECO:0000313" key="8">
    <source>
        <dbReference type="EMBL" id="SHO42933.1"/>
    </source>
</evidence>
<dbReference type="Pfam" id="PF02929">
    <property type="entry name" value="Bgal_small_N"/>
    <property type="match status" value="1"/>
</dbReference>
<dbReference type="InterPro" id="IPR013783">
    <property type="entry name" value="Ig-like_fold"/>
</dbReference>
<dbReference type="Pfam" id="PF16353">
    <property type="entry name" value="LacZ_4"/>
    <property type="match status" value="1"/>
</dbReference>
<dbReference type="GO" id="GO:0030246">
    <property type="term" value="F:carbohydrate binding"/>
    <property type="evidence" value="ECO:0007669"/>
    <property type="project" value="InterPro"/>
</dbReference>
<dbReference type="InterPro" id="IPR006102">
    <property type="entry name" value="Ig-like_GH2"/>
</dbReference>
<accession>A0A1M7XW17</accession>
<gene>
    <name evidence="8" type="ORF">SAMN02745217_00029</name>
</gene>
<reference evidence="8 9" key="1">
    <citation type="submission" date="2016-12" db="EMBL/GenBank/DDBJ databases">
        <authorList>
            <person name="Song W.-J."/>
            <person name="Kurnit D.M."/>
        </authorList>
    </citation>
    <scope>NUCLEOTIDE SEQUENCE [LARGE SCALE GENOMIC DNA]</scope>
    <source>
        <strain evidence="8 9">DSM 12503</strain>
    </source>
</reference>
<dbReference type="Gene3D" id="2.60.40.10">
    <property type="entry name" value="Immunoglobulins"/>
    <property type="match status" value="2"/>
</dbReference>